<organism evidence="2 3">
    <name type="scientific">Niallia hominis</name>
    <dbReference type="NCBI Taxonomy" id="3133173"/>
    <lineage>
        <taxon>Bacteria</taxon>
        <taxon>Bacillati</taxon>
        <taxon>Bacillota</taxon>
        <taxon>Bacilli</taxon>
        <taxon>Bacillales</taxon>
        <taxon>Bacillaceae</taxon>
        <taxon>Niallia</taxon>
    </lineage>
</organism>
<proteinExistence type="predicted"/>
<name>A0ABV1F304_9BACI</name>
<accession>A0ABV1F304</accession>
<reference evidence="2 3" key="1">
    <citation type="submission" date="2024-03" db="EMBL/GenBank/DDBJ databases">
        <title>Human intestinal bacterial collection.</title>
        <authorList>
            <person name="Pauvert C."/>
            <person name="Hitch T.C.A."/>
            <person name="Clavel T."/>
        </authorList>
    </citation>
    <scope>NUCLEOTIDE SEQUENCE [LARGE SCALE GENOMIC DNA]</scope>
    <source>
        <strain evidence="2 3">CLA-SR-H024</strain>
    </source>
</reference>
<keyword evidence="1" id="KW-0812">Transmembrane</keyword>
<dbReference type="EMBL" id="JBBMFN010000041">
    <property type="protein sequence ID" value="MEQ2467076.1"/>
    <property type="molecule type" value="Genomic_DNA"/>
</dbReference>
<keyword evidence="1" id="KW-1133">Transmembrane helix</keyword>
<keyword evidence="3" id="KW-1185">Reference proteome</keyword>
<evidence type="ECO:0000313" key="3">
    <source>
        <dbReference type="Proteomes" id="UP001465426"/>
    </source>
</evidence>
<protein>
    <submittedName>
        <fullName evidence="2">Uncharacterized protein</fullName>
    </submittedName>
</protein>
<evidence type="ECO:0000313" key="2">
    <source>
        <dbReference type="EMBL" id="MEQ2467076.1"/>
    </source>
</evidence>
<evidence type="ECO:0000256" key="1">
    <source>
        <dbReference type="SAM" id="Phobius"/>
    </source>
</evidence>
<comment type="caution">
    <text evidence="2">The sequence shown here is derived from an EMBL/GenBank/DDBJ whole genome shotgun (WGS) entry which is preliminary data.</text>
</comment>
<sequence length="106" mass="12740">MSKEIQNNSFYKVVRAEDSEGNDLKLRLHDEQWNGKDFITKIILEDKKGNYYSVKPDYNGLRFAKGEINYKEYYKTMRKENFKGYGYFFVSIVFITLMFSLIRFLT</sequence>
<gene>
    <name evidence="2" type="ORF">WMO63_15580</name>
</gene>
<dbReference type="Proteomes" id="UP001465426">
    <property type="component" value="Unassembled WGS sequence"/>
</dbReference>
<feature type="transmembrane region" description="Helical" evidence="1">
    <location>
        <begin position="85"/>
        <end position="105"/>
    </location>
</feature>
<keyword evidence="1" id="KW-0472">Membrane</keyword>